<feature type="region of interest" description="Disordered" evidence="1">
    <location>
        <begin position="56"/>
        <end position="138"/>
    </location>
</feature>
<dbReference type="EMBL" id="JAFJMO010000002">
    <property type="protein sequence ID" value="KAJ8283690.1"/>
    <property type="molecule type" value="Genomic_DNA"/>
</dbReference>
<accession>A0A9Q1DXK3</accession>
<evidence type="ECO:0000256" key="1">
    <source>
        <dbReference type="SAM" id="MobiDB-lite"/>
    </source>
</evidence>
<name>A0A9Q1DXK3_CONCO</name>
<dbReference type="Proteomes" id="UP001152803">
    <property type="component" value="Unassembled WGS sequence"/>
</dbReference>
<evidence type="ECO:0000313" key="3">
    <source>
        <dbReference type="Proteomes" id="UP001152803"/>
    </source>
</evidence>
<evidence type="ECO:0000313" key="2">
    <source>
        <dbReference type="EMBL" id="KAJ8283690.1"/>
    </source>
</evidence>
<gene>
    <name evidence="2" type="ORF">COCON_G00025400</name>
</gene>
<proteinExistence type="predicted"/>
<feature type="region of interest" description="Disordered" evidence="1">
    <location>
        <begin position="270"/>
        <end position="345"/>
    </location>
</feature>
<organism evidence="2 3">
    <name type="scientific">Conger conger</name>
    <name type="common">Conger eel</name>
    <name type="synonym">Muraena conger</name>
    <dbReference type="NCBI Taxonomy" id="82655"/>
    <lineage>
        <taxon>Eukaryota</taxon>
        <taxon>Metazoa</taxon>
        <taxon>Chordata</taxon>
        <taxon>Craniata</taxon>
        <taxon>Vertebrata</taxon>
        <taxon>Euteleostomi</taxon>
        <taxon>Actinopterygii</taxon>
        <taxon>Neopterygii</taxon>
        <taxon>Teleostei</taxon>
        <taxon>Anguilliformes</taxon>
        <taxon>Congridae</taxon>
        <taxon>Conger</taxon>
    </lineage>
</organism>
<feature type="compositionally biased region" description="Low complexity" evidence="1">
    <location>
        <begin position="270"/>
        <end position="280"/>
    </location>
</feature>
<dbReference type="OrthoDB" id="8960204at2759"/>
<comment type="caution">
    <text evidence="2">The sequence shown here is derived from an EMBL/GenBank/DDBJ whole genome shotgun (WGS) entry which is preliminary data.</text>
</comment>
<feature type="compositionally biased region" description="Basic and acidic residues" evidence="1">
    <location>
        <begin position="182"/>
        <end position="196"/>
    </location>
</feature>
<feature type="compositionally biased region" description="Basic residues" evidence="1">
    <location>
        <begin position="94"/>
        <end position="104"/>
    </location>
</feature>
<feature type="compositionally biased region" description="Basic residues" evidence="1">
    <location>
        <begin position="215"/>
        <end position="225"/>
    </location>
</feature>
<sequence length="345" mass="35918">MKNDCNITSPGITLFSRLIVTGLCIGKAMAGAVAMASVTEDFETQSNILDYFGKTSPAERKKDSASEQSKEDGSKALESPGDAEIPAKPPKPQGLRRGRRRGRPSKLSVSAEDGHAETPPPACEVSESSCSSDGVAVLGDQGLLGSETAALLAQISRDVRVADEPPSGAESAPTSTPPHAGENPKKRSSDEPHQEEGPGSPTQPVEQASPGDKRNKAKPARKAKSLQKQGSPEAPEANGSLCDTSLEGKADEAPLLNNSTIVISFEDFVQSQSQADSSASVETPESKAEVLGTPPSAEGEPGPSRLVSPPNSHRPGRGARRLPSARTGPVFGQEAGVHLHTEARE</sequence>
<keyword evidence="3" id="KW-1185">Reference proteome</keyword>
<dbReference type="AlphaFoldDB" id="A0A9Q1DXK3"/>
<feature type="region of interest" description="Disordered" evidence="1">
    <location>
        <begin position="160"/>
        <end position="246"/>
    </location>
</feature>
<reference evidence="2" key="1">
    <citation type="journal article" date="2023" name="Science">
        <title>Genome structures resolve the early diversification of teleost fishes.</title>
        <authorList>
            <person name="Parey E."/>
            <person name="Louis A."/>
            <person name="Montfort J."/>
            <person name="Bouchez O."/>
            <person name="Roques C."/>
            <person name="Iampietro C."/>
            <person name="Lluch J."/>
            <person name="Castinel A."/>
            <person name="Donnadieu C."/>
            <person name="Desvignes T."/>
            <person name="Floi Bucao C."/>
            <person name="Jouanno E."/>
            <person name="Wen M."/>
            <person name="Mejri S."/>
            <person name="Dirks R."/>
            <person name="Jansen H."/>
            <person name="Henkel C."/>
            <person name="Chen W.J."/>
            <person name="Zahm M."/>
            <person name="Cabau C."/>
            <person name="Klopp C."/>
            <person name="Thompson A.W."/>
            <person name="Robinson-Rechavi M."/>
            <person name="Braasch I."/>
            <person name="Lecointre G."/>
            <person name="Bobe J."/>
            <person name="Postlethwait J.H."/>
            <person name="Berthelot C."/>
            <person name="Roest Crollius H."/>
            <person name="Guiguen Y."/>
        </authorList>
    </citation>
    <scope>NUCLEOTIDE SEQUENCE</scope>
    <source>
        <strain evidence="2">Concon-B</strain>
    </source>
</reference>
<protein>
    <submittedName>
        <fullName evidence="2">Uncharacterized protein</fullName>
    </submittedName>
</protein>
<feature type="compositionally biased region" description="Basic and acidic residues" evidence="1">
    <location>
        <begin position="57"/>
        <end position="75"/>
    </location>
</feature>